<dbReference type="InterPro" id="IPR046947">
    <property type="entry name" value="LytR-like"/>
</dbReference>
<proteinExistence type="predicted"/>
<dbReference type="PROSITE" id="PS50930">
    <property type="entry name" value="HTH_LYTTR"/>
    <property type="match status" value="1"/>
</dbReference>
<protein>
    <submittedName>
        <fullName evidence="2">LytTR family DNA-binding domain-containing protein</fullName>
    </submittedName>
</protein>
<evidence type="ECO:0000313" key="3">
    <source>
        <dbReference type="Proteomes" id="UP001549749"/>
    </source>
</evidence>
<dbReference type="PANTHER" id="PTHR37299">
    <property type="entry name" value="TRANSCRIPTIONAL REGULATOR-RELATED"/>
    <property type="match status" value="1"/>
</dbReference>
<dbReference type="GO" id="GO:0003677">
    <property type="term" value="F:DNA binding"/>
    <property type="evidence" value="ECO:0007669"/>
    <property type="project" value="UniProtKB-KW"/>
</dbReference>
<gene>
    <name evidence="2" type="ORF">ABR189_12870</name>
</gene>
<feature type="domain" description="HTH LytTR-type" evidence="1">
    <location>
        <begin position="40"/>
        <end position="142"/>
    </location>
</feature>
<dbReference type="Gene3D" id="2.40.50.1020">
    <property type="entry name" value="LytTr DNA-binding domain"/>
    <property type="match status" value="1"/>
</dbReference>
<organism evidence="2 3">
    <name type="scientific">Chitinophaga defluvii</name>
    <dbReference type="NCBI Taxonomy" id="3163343"/>
    <lineage>
        <taxon>Bacteria</taxon>
        <taxon>Pseudomonadati</taxon>
        <taxon>Bacteroidota</taxon>
        <taxon>Chitinophagia</taxon>
        <taxon>Chitinophagales</taxon>
        <taxon>Chitinophagaceae</taxon>
        <taxon>Chitinophaga</taxon>
    </lineage>
</organism>
<evidence type="ECO:0000259" key="1">
    <source>
        <dbReference type="PROSITE" id="PS50930"/>
    </source>
</evidence>
<accession>A0ABV2T5I1</accession>
<dbReference type="InterPro" id="IPR007492">
    <property type="entry name" value="LytTR_DNA-bd_dom"/>
</dbReference>
<dbReference type="SMART" id="SM00850">
    <property type="entry name" value="LytTR"/>
    <property type="match status" value="1"/>
</dbReference>
<evidence type="ECO:0000313" key="2">
    <source>
        <dbReference type="EMBL" id="MET6998271.1"/>
    </source>
</evidence>
<dbReference type="EMBL" id="JBEXAC010000001">
    <property type="protein sequence ID" value="MET6998271.1"/>
    <property type="molecule type" value="Genomic_DNA"/>
</dbReference>
<dbReference type="RefSeq" id="WP_354660906.1">
    <property type="nucleotide sequence ID" value="NZ_JBEXAC010000001.1"/>
</dbReference>
<keyword evidence="2" id="KW-0238">DNA-binding</keyword>
<dbReference type="Pfam" id="PF04397">
    <property type="entry name" value="LytTR"/>
    <property type="match status" value="1"/>
</dbReference>
<dbReference type="Proteomes" id="UP001549749">
    <property type="component" value="Unassembled WGS sequence"/>
</dbReference>
<name>A0ABV2T5I1_9BACT</name>
<reference evidence="2 3" key="1">
    <citation type="submission" date="2024-06" db="EMBL/GenBank/DDBJ databases">
        <title>Chitinophaga defluvii sp. nov., isolated from municipal sewage.</title>
        <authorList>
            <person name="Zhang L."/>
        </authorList>
    </citation>
    <scope>NUCLEOTIDE SEQUENCE [LARGE SCALE GENOMIC DNA]</scope>
    <source>
        <strain evidence="2 3">H8</strain>
    </source>
</reference>
<comment type="caution">
    <text evidence="2">The sequence shown here is derived from an EMBL/GenBank/DDBJ whole genome shotgun (WGS) entry which is preliminary data.</text>
</comment>
<keyword evidence="3" id="KW-1185">Reference proteome</keyword>
<sequence>MIFSGNNECKPQLSQDPAYMLPENPSSRWLYRPVTFPTRILVENGKRLKCLDVVTITYLKAEGDYTVIYTHEGSYLSSYGIGAIENKLDPRLFMRIHRSFIVNINCIKELYRDITKMFLVLDNGMEINVGRHYVHAIRKMMF</sequence>
<dbReference type="PANTHER" id="PTHR37299:SF1">
    <property type="entry name" value="STAGE 0 SPORULATION PROTEIN A HOMOLOG"/>
    <property type="match status" value="1"/>
</dbReference>